<keyword evidence="6" id="KW-1185">Reference proteome</keyword>
<dbReference type="PANTHER" id="PTHR42756:SF1">
    <property type="entry name" value="TRANSCRIPTIONAL REPRESSOR OF EMRAB OPERON"/>
    <property type="match status" value="1"/>
</dbReference>
<reference evidence="6" key="1">
    <citation type="journal article" date="2019" name="Int. J. Syst. Evol. Microbiol.">
        <title>The Global Catalogue of Microorganisms (GCM) 10K type strain sequencing project: providing services to taxonomists for standard genome sequencing and annotation.</title>
        <authorList>
            <consortium name="The Broad Institute Genomics Platform"/>
            <consortium name="The Broad Institute Genome Sequencing Center for Infectious Disease"/>
            <person name="Wu L."/>
            <person name="Ma J."/>
        </authorList>
    </citation>
    <scope>NUCLEOTIDE SEQUENCE [LARGE SCALE GENOMIC DNA]</scope>
    <source>
        <strain evidence="6">CGMCC 4.1641</strain>
    </source>
</reference>
<feature type="domain" description="HTH marR-type" evidence="4">
    <location>
        <begin position="11"/>
        <end position="146"/>
    </location>
</feature>
<dbReference type="InterPro" id="IPR036388">
    <property type="entry name" value="WH-like_DNA-bd_sf"/>
</dbReference>
<dbReference type="InterPro" id="IPR036390">
    <property type="entry name" value="WH_DNA-bd_sf"/>
</dbReference>
<keyword evidence="3" id="KW-0804">Transcription</keyword>
<name>A0ABV8SJJ3_9BACL</name>
<sequence>MENLQSSHPKSNRGIRHIGRLIHQLRRLERQPRSFGAAGELTPSEIHTLEAIGPEDGVLMSELAARLDVTKGAVTQVIAKLEAKAYVLRVSHARDSRASVIRLTDLGKAAYAAHEEEHIRFYERLRTEFDDKEIEIFERCVDRLIEALKE</sequence>
<evidence type="ECO:0000259" key="4">
    <source>
        <dbReference type="PROSITE" id="PS50995"/>
    </source>
</evidence>
<keyword evidence="2" id="KW-0238">DNA-binding</keyword>
<dbReference type="SUPFAM" id="SSF46785">
    <property type="entry name" value="Winged helix' DNA-binding domain"/>
    <property type="match status" value="1"/>
</dbReference>
<evidence type="ECO:0000256" key="1">
    <source>
        <dbReference type="ARBA" id="ARBA00023015"/>
    </source>
</evidence>
<evidence type="ECO:0000256" key="3">
    <source>
        <dbReference type="ARBA" id="ARBA00023163"/>
    </source>
</evidence>
<dbReference type="InterPro" id="IPR000835">
    <property type="entry name" value="HTH_MarR-typ"/>
</dbReference>
<dbReference type="Proteomes" id="UP001595755">
    <property type="component" value="Unassembled WGS sequence"/>
</dbReference>
<dbReference type="Pfam" id="PF12802">
    <property type="entry name" value="MarR_2"/>
    <property type="match status" value="1"/>
</dbReference>
<dbReference type="PROSITE" id="PS50995">
    <property type="entry name" value="HTH_MARR_2"/>
    <property type="match status" value="1"/>
</dbReference>
<proteinExistence type="predicted"/>
<dbReference type="PRINTS" id="PR00598">
    <property type="entry name" value="HTHMARR"/>
</dbReference>
<dbReference type="Gene3D" id="1.10.10.10">
    <property type="entry name" value="Winged helix-like DNA-binding domain superfamily/Winged helix DNA-binding domain"/>
    <property type="match status" value="1"/>
</dbReference>
<evidence type="ECO:0000313" key="5">
    <source>
        <dbReference type="EMBL" id="MFC4307185.1"/>
    </source>
</evidence>
<evidence type="ECO:0000256" key="2">
    <source>
        <dbReference type="ARBA" id="ARBA00023125"/>
    </source>
</evidence>
<evidence type="ECO:0000313" key="6">
    <source>
        <dbReference type="Proteomes" id="UP001595755"/>
    </source>
</evidence>
<dbReference type="RefSeq" id="WP_204602932.1">
    <property type="nucleotide sequence ID" value="NZ_JBHSED010000074.1"/>
</dbReference>
<dbReference type="EMBL" id="JBHSED010000074">
    <property type="protein sequence ID" value="MFC4307185.1"/>
    <property type="molecule type" value="Genomic_DNA"/>
</dbReference>
<keyword evidence="1" id="KW-0805">Transcription regulation</keyword>
<comment type="caution">
    <text evidence="5">The sequence shown here is derived from an EMBL/GenBank/DDBJ whole genome shotgun (WGS) entry which is preliminary data.</text>
</comment>
<protein>
    <submittedName>
        <fullName evidence="5">MarR family winged helix-turn-helix transcriptional regulator</fullName>
    </submittedName>
</protein>
<dbReference type="PANTHER" id="PTHR42756">
    <property type="entry name" value="TRANSCRIPTIONAL REGULATOR, MARR"/>
    <property type="match status" value="1"/>
</dbReference>
<gene>
    <name evidence="5" type="ORF">ACFO1S_27555</name>
</gene>
<accession>A0ABV8SJJ3</accession>
<dbReference type="SMART" id="SM00347">
    <property type="entry name" value="HTH_MARR"/>
    <property type="match status" value="1"/>
</dbReference>
<organism evidence="5 6">
    <name type="scientific">Cohnella boryungensis</name>
    <dbReference type="NCBI Taxonomy" id="768479"/>
    <lineage>
        <taxon>Bacteria</taxon>
        <taxon>Bacillati</taxon>
        <taxon>Bacillota</taxon>
        <taxon>Bacilli</taxon>
        <taxon>Bacillales</taxon>
        <taxon>Paenibacillaceae</taxon>
        <taxon>Cohnella</taxon>
    </lineage>
</organism>